<feature type="coiled-coil region" evidence="5">
    <location>
        <begin position="40"/>
        <end position="67"/>
    </location>
</feature>
<reference evidence="14" key="1">
    <citation type="submission" date="2020-05" db="EMBL/GenBank/DDBJ databases">
        <authorList>
            <person name="Chiriac C."/>
            <person name="Salcher M."/>
            <person name="Ghai R."/>
            <person name="Kavagutti S V."/>
        </authorList>
    </citation>
    <scope>NUCLEOTIDE SEQUENCE</scope>
</reference>
<protein>
    <submittedName>
        <fullName evidence="14">Unannotated protein</fullName>
    </submittedName>
</protein>
<evidence type="ECO:0000313" key="9">
    <source>
        <dbReference type="EMBL" id="CAB4808939.1"/>
    </source>
</evidence>
<evidence type="ECO:0000256" key="5">
    <source>
        <dbReference type="SAM" id="Coils"/>
    </source>
</evidence>
<evidence type="ECO:0000313" key="12">
    <source>
        <dbReference type="EMBL" id="CAB4992611.1"/>
    </source>
</evidence>
<dbReference type="EMBL" id="CAFBOO010000012">
    <property type="protein sequence ID" value="CAB4992611.1"/>
    <property type="molecule type" value="Genomic_DNA"/>
</dbReference>
<feature type="domain" description="NlpC/P60" evidence="6">
    <location>
        <begin position="214"/>
        <end position="332"/>
    </location>
</feature>
<gene>
    <name evidence="7" type="ORF">UFOPK1824_00093</name>
    <name evidence="8" type="ORF">UFOPK2772_01147</name>
    <name evidence="9" type="ORF">UFOPK3027_01176</name>
    <name evidence="10" type="ORF">UFOPK3256_01009</name>
    <name evidence="11" type="ORF">UFOPK3827_01105</name>
    <name evidence="12" type="ORF">UFOPK3982_01261</name>
    <name evidence="13" type="ORF">UFOPK4120_01128</name>
    <name evidence="14" type="ORF">UFOPK4404_01343</name>
</gene>
<name>A0A6J7VBB9_9ZZZZ</name>
<dbReference type="EMBL" id="CAFBPO010000014">
    <property type="protein sequence ID" value="CAB5025451.1"/>
    <property type="molecule type" value="Genomic_DNA"/>
</dbReference>
<proteinExistence type="inferred from homology"/>
<evidence type="ECO:0000313" key="7">
    <source>
        <dbReference type="EMBL" id="CAB4591556.1"/>
    </source>
</evidence>
<evidence type="ECO:0000259" key="6">
    <source>
        <dbReference type="PROSITE" id="PS51935"/>
    </source>
</evidence>
<keyword evidence="5" id="KW-0175">Coiled coil</keyword>
<evidence type="ECO:0000256" key="1">
    <source>
        <dbReference type="ARBA" id="ARBA00007074"/>
    </source>
</evidence>
<dbReference type="EMBL" id="CAFBQY010000018">
    <property type="protein sequence ID" value="CAB5075855.1"/>
    <property type="molecule type" value="Genomic_DNA"/>
</dbReference>
<dbReference type="SUPFAM" id="SSF54001">
    <property type="entry name" value="Cysteine proteinases"/>
    <property type="match status" value="1"/>
</dbReference>
<dbReference type="PANTHER" id="PTHR47053">
    <property type="entry name" value="MUREIN DD-ENDOPEPTIDASE MEPH-RELATED"/>
    <property type="match status" value="1"/>
</dbReference>
<dbReference type="EMBL" id="CAFBNM010000011">
    <property type="protein sequence ID" value="CAB4959045.1"/>
    <property type="molecule type" value="Genomic_DNA"/>
</dbReference>
<evidence type="ECO:0000256" key="4">
    <source>
        <dbReference type="ARBA" id="ARBA00022807"/>
    </source>
</evidence>
<dbReference type="InterPro" id="IPR038765">
    <property type="entry name" value="Papain-like_cys_pep_sf"/>
</dbReference>
<sequence length="332" mass="36548">MKRAISLLLVAAFMAQSVQAQAAPSVASVQRDIDRLRTLAAEKYEAANEAKIRIKSLQQETDTLQKREAVIQADLEIASKVLSKIAISAYQGSGFGRTFELLFSSDPTQYLSDASVLESFSKGYSKQVREFAATKQRVQATQLVLSDRTSLLIAEEKRLNLQVAQAKTALLKAEKLLKSLAKADRERLLREEADRENKILNDSKSYAASYKGDNSRGSLALKFALKQIGDVYVWAAAGPTRWDCSGLTMRAFQTAGVSLPHSSRVQIRYGKSVSYANVKPGDLLFFGKPISHVSIYMGGGKMVQAPRPGKKVEVVPLTKKFGRKPFVGARRL</sequence>
<dbReference type="GO" id="GO:0006508">
    <property type="term" value="P:proteolysis"/>
    <property type="evidence" value="ECO:0007669"/>
    <property type="project" value="UniProtKB-KW"/>
</dbReference>
<dbReference type="EMBL" id="CAEZUM010000003">
    <property type="protein sequence ID" value="CAB4591556.1"/>
    <property type="molecule type" value="Genomic_DNA"/>
</dbReference>
<evidence type="ECO:0000313" key="10">
    <source>
        <dbReference type="EMBL" id="CAB4843196.1"/>
    </source>
</evidence>
<dbReference type="Gene3D" id="3.90.1720.10">
    <property type="entry name" value="endopeptidase domain like (from Nostoc punctiforme)"/>
    <property type="match status" value="1"/>
</dbReference>
<dbReference type="InterPro" id="IPR000064">
    <property type="entry name" value="NLP_P60_dom"/>
</dbReference>
<dbReference type="AlphaFoldDB" id="A0A6J7VBB9"/>
<evidence type="ECO:0000256" key="2">
    <source>
        <dbReference type="ARBA" id="ARBA00022670"/>
    </source>
</evidence>
<accession>A0A6J7VBB9</accession>
<evidence type="ECO:0000313" key="8">
    <source>
        <dbReference type="EMBL" id="CAB4743271.1"/>
    </source>
</evidence>
<dbReference type="EMBL" id="CAFAZW010000015">
    <property type="protein sequence ID" value="CAB4843196.1"/>
    <property type="molecule type" value="Genomic_DNA"/>
</dbReference>
<dbReference type="Pfam" id="PF00877">
    <property type="entry name" value="NLPC_P60"/>
    <property type="match status" value="1"/>
</dbReference>
<dbReference type="GO" id="GO:0008234">
    <property type="term" value="F:cysteine-type peptidase activity"/>
    <property type="evidence" value="ECO:0007669"/>
    <property type="project" value="UniProtKB-KW"/>
</dbReference>
<dbReference type="EMBL" id="CAFAAN010000010">
    <property type="protein sequence ID" value="CAB4808939.1"/>
    <property type="molecule type" value="Genomic_DNA"/>
</dbReference>
<evidence type="ECO:0000313" key="13">
    <source>
        <dbReference type="EMBL" id="CAB5025451.1"/>
    </source>
</evidence>
<evidence type="ECO:0000256" key="3">
    <source>
        <dbReference type="ARBA" id="ARBA00022801"/>
    </source>
</evidence>
<evidence type="ECO:0000313" key="14">
    <source>
        <dbReference type="EMBL" id="CAB5075855.1"/>
    </source>
</evidence>
<dbReference type="EMBL" id="CAEZYT010000091">
    <property type="protein sequence ID" value="CAB4743271.1"/>
    <property type="molecule type" value="Genomic_DNA"/>
</dbReference>
<keyword evidence="2" id="KW-0645">Protease</keyword>
<keyword evidence="4" id="KW-0788">Thiol protease</keyword>
<organism evidence="14">
    <name type="scientific">freshwater metagenome</name>
    <dbReference type="NCBI Taxonomy" id="449393"/>
    <lineage>
        <taxon>unclassified sequences</taxon>
        <taxon>metagenomes</taxon>
        <taxon>ecological metagenomes</taxon>
    </lineage>
</organism>
<dbReference type="InterPro" id="IPR051202">
    <property type="entry name" value="Peptidase_C40"/>
</dbReference>
<keyword evidence="3" id="KW-0378">Hydrolase</keyword>
<dbReference type="PANTHER" id="PTHR47053:SF1">
    <property type="entry name" value="MUREIN DD-ENDOPEPTIDASE MEPH-RELATED"/>
    <property type="match status" value="1"/>
</dbReference>
<evidence type="ECO:0000313" key="11">
    <source>
        <dbReference type="EMBL" id="CAB4959045.1"/>
    </source>
</evidence>
<dbReference type="PROSITE" id="PS51935">
    <property type="entry name" value="NLPC_P60"/>
    <property type="match status" value="1"/>
</dbReference>
<comment type="similarity">
    <text evidence="1">Belongs to the peptidase C40 family.</text>
</comment>